<dbReference type="EMBL" id="KV454497">
    <property type="protein sequence ID" value="ODV57952.1"/>
    <property type="molecule type" value="Genomic_DNA"/>
</dbReference>
<name>A0A1D2V8H9_9ASCO</name>
<dbReference type="InterPro" id="IPR044748">
    <property type="entry name" value="Trm3/TARBP1_C"/>
</dbReference>
<dbReference type="InterPro" id="IPR029026">
    <property type="entry name" value="tRNA_m1G_MTases_N"/>
</dbReference>
<dbReference type="InterPro" id="IPR045330">
    <property type="entry name" value="TRM3/TARBP1"/>
</dbReference>
<dbReference type="Gene3D" id="3.40.1280.10">
    <property type="match status" value="1"/>
</dbReference>
<dbReference type="FunFam" id="3.40.1280.10:FF:000022">
    <property type="entry name" value="Trm3p"/>
    <property type="match status" value="1"/>
</dbReference>
<evidence type="ECO:0000259" key="3">
    <source>
        <dbReference type="Pfam" id="PF00588"/>
    </source>
</evidence>
<dbReference type="Pfam" id="PF00588">
    <property type="entry name" value="SpoU_methylase"/>
    <property type="match status" value="1"/>
</dbReference>
<sequence length="607" mass="71406">LSEILLKIWYSLIEERLKLNQNELTLKLINLVFCDLFLNYSLINQNISSILNKIALSIIKHSFSRRSLLPNLYKRLLKYQIKYPSSFSNNIRLFPNLLINGYLFDQINSNNFKLEKIVAEVFDRKHDKIENELYYSIYGENEISSKIYLMIIVSSIKANMNKEVIKFNDLKEVKKRLKLYEMLLILIGLNCNEKLIRYVDEFFLIYLEKEMSPLVRSYVEWIISKILINDYNLSDKINEEKKLILKYFRDFKTRENEISLTILISFLKIFYLIANQLNEGFFRQYFLHKEFLPLLLGNCISNKTIIRHFSNELVYFLYEKSGINEITNSEIIGKIYSKLIKDENFQKYSQIDGILWDINKDFNFIGICGEVLLKNFKETNIDYINEKNFEKYCCKDLLKNSYIGIGKFDFDFDLKNKIKTNIQFGENSNELQTKSGNWGLINIEDEKKAVKRSELIVVGSLVDKAPNLGGICRLCEVMGVKYLTINDIKMLKDKEFKRVSVTSEEWLDIIEVKEKEIRKYILNKKHQEGYTLIGLEQTDNSFELNSQLKFPKKSLILIGKEREGIPGELLCELDFCVEIKQTGIIRSMNIQTATAIVVNAYSMEHCY</sequence>
<dbReference type="CDD" id="cd18091">
    <property type="entry name" value="SpoU-like_TRM3-like"/>
    <property type="match status" value="1"/>
</dbReference>
<dbReference type="AlphaFoldDB" id="A0A1D2V8H9"/>
<dbReference type="InterPro" id="IPR001537">
    <property type="entry name" value="SpoU_MeTrfase"/>
</dbReference>
<dbReference type="InParanoid" id="A0A1D2V8H9"/>
<feature type="domain" description="tRNA/rRNA methyltransferase SpoU type" evidence="3">
    <location>
        <begin position="455"/>
        <end position="598"/>
    </location>
</feature>
<proteinExistence type="predicted"/>
<dbReference type="RefSeq" id="XP_020044259.1">
    <property type="nucleotide sequence ID" value="XM_020190994.1"/>
</dbReference>
<evidence type="ECO:0000313" key="4">
    <source>
        <dbReference type="EMBL" id="ODV57952.1"/>
    </source>
</evidence>
<dbReference type="GO" id="GO:0003723">
    <property type="term" value="F:RNA binding"/>
    <property type="evidence" value="ECO:0007669"/>
    <property type="project" value="InterPro"/>
</dbReference>
<dbReference type="SUPFAM" id="SSF75217">
    <property type="entry name" value="alpha/beta knot"/>
    <property type="match status" value="1"/>
</dbReference>
<dbReference type="PANTHER" id="PTHR12029">
    <property type="entry name" value="RNA METHYLTRANSFERASE"/>
    <property type="match status" value="1"/>
</dbReference>
<dbReference type="GO" id="GO:0030488">
    <property type="term" value="P:tRNA methylation"/>
    <property type="evidence" value="ECO:0007669"/>
    <property type="project" value="InterPro"/>
</dbReference>
<dbReference type="InterPro" id="IPR029028">
    <property type="entry name" value="Alpha/beta_knot_MTases"/>
</dbReference>
<dbReference type="OrthoDB" id="241340at2759"/>
<dbReference type="GO" id="GO:0016423">
    <property type="term" value="F:tRNA (guanine) methyltransferase activity"/>
    <property type="evidence" value="ECO:0007669"/>
    <property type="project" value="InterPro"/>
</dbReference>
<accession>A0A1D2V8H9</accession>
<keyword evidence="1" id="KW-0489">Methyltransferase</keyword>
<gene>
    <name evidence="4" type="ORF">ASCRUDRAFT_40104</name>
</gene>
<feature type="non-terminal residue" evidence="4">
    <location>
        <position position="1"/>
    </location>
</feature>
<organism evidence="4 5">
    <name type="scientific">Ascoidea rubescens DSM 1968</name>
    <dbReference type="NCBI Taxonomy" id="1344418"/>
    <lineage>
        <taxon>Eukaryota</taxon>
        <taxon>Fungi</taxon>
        <taxon>Dikarya</taxon>
        <taxon>Ascomycota</taxon>
        <taxon>Saccharomycotina</taxon>
        <taxon>Saccharomycetes</taxon>
        <taxon>Ascoideaceae</taxon>
        <taxon>Ascoidea</taxon>
    </lineage>
</organism>
<dbReference type="GeneID" id="30964630"/>
<keyword evidence="2" id="KW-0808">Transferase</keyword>
<dbReference type="STRING" id="1344418.A0A1D2V8H9"/>
<reference evidence="5" key="1">
    <citation type="submission" date="2016-05" db="EMBL/GenBank/DDBJ databases">
        <title>Comparative genomics of biotechnologically important yeasts.</title>
        <authorList>
            <consortium name="DOE Joint Genome Institute"/>
            <person name="Riley R."/>
            <person name="Haridas S."/>
            <person name="Wolfe K.H."/>
            <person name="Lopes M.R."/>
            <person name="Hittinger C.T."/>
            <person name="Goker M."/>
            <person name="Salamov A."/>
            <person name="Wisecaver J."/>
            <person name="Long T.M."/>
            <person name="Aerts A.L."/>
            <person name="Barry K."/>
            <person name="Choi C."/>
            <person name="Clum A."/>
            <person name="Coughlan A.Y."/>
            <person name="Deshpande S."/>
            <person name="Douglass A.P."/>
            <person name="Hanson S.J."/>
            <person name="Klenk H.-P."/>
            <person name="Labutti K."/>
            <person name="Lapidus A."/>
            <person name="Lindquist E."/>
            <person name="Lipzen A."/>
            <person name="Meier-Kolthoff J.P."/>
            <person name="Ohm R.A."/>
            <person name="Otillar R.P."/>
            <person name="Pangilinan J."/>
            <person name="Peng Y."/>
            <person name="Rokas A."/>
            <person name="Rosa C.A."/>
            <person name="Scheuner C."/>
            <person name="Sibirny A.A."/>
            <person name="Slot J.C."/>
            <person name="Stielow J.B."/>
            <person name="Sun H."/>
            <person name="Kurtzman C.P."/>
            <person name="Blackwell M."/>
            <person name="Grigoriev I.V."/>
            <person name="Jeffries T.W."/>
        </authorList>
    </citation>
    <scope>NUCLEOTIDE SEQUENCE [LARGE SCALE GENOMIC DNA]</scope>
    <source>
        <strain evidence="5">DSM 1968</strain>
    </source>
</reference>
<evidence type="ECO:0000256" key="2">
    <source>
        <dbReference type="ARBA" id="ARBA00022679"/>
    </source>
</evidence>
<evidence type="ECO:0000313" key="5">
    <source>
        <dbReference type="Proteomes" id="UP000095038"/>
    </source>
</evidence>
<dbReference type="Proteomes" id="UP000095038">
    <property type="component" value="Unassembled WGS sequence"/>
</dbReference>
<keyword evidence="5" id="KW-1185">Reference proteome</keyword>
<protein>
    <recommendedName>
        <fullName evidence="3">tRNA/rRNA methyltransferase SpoU type domain-containing protein</fullName>
    </recommendedName>
</protein>
<evidence type="ECO:0000256" key="1">
    <source>
        <dbReference type="ARBA" id="ARBA00022603"/>
    </source>
</evidence>
<dbReference type="PANTHER" id="PTHR12029:SF11">
    <property type="entry name" value="METHYLTRANSFERASE TARBP1-RELATED"/>
    <property type="match status" value="1"/>
</dbReference>